<sequence length="515" mass="58602">MVKDDTLLDIGTFLIHAWSGKDSAILRIARSQRINYEKNTITIPSMDVFAGDEFSRYRQWRVACWILAMRFKYSSKYLSDDIAFGHVLNALEQKRVTILGLKEWPGMLDELLYDEAVSWQDKPLVNSLYGIHRRVIAFSQYFLTGYIKGDLDGFDLVKVENATSIANKIVDEAIKNGYGTEWVEKQVPKVLDALGANPLITIPVPFARVRIGIRLKDEEVYLALRRLLRLKDESNDELERRVRSIMDGREVRREYEMVKRMSAIAGKREEVSIAKALDVPELADDYAQYDPDLVNRLKRMLRDWKRGMVELYASAGDELDTEMLTVHANKPFISEQDMKIKGRLLLLLDHSSSISSDEQEYKRVFTALCKVLDYLGVNFIALAFNTTRGKARCWVIKGEGEHWSKSCERRMQAVKASGGTPLAEVYEKIEPLARAFKPDIFMTFSDGEPNDPAATREAIKRFKGMGIDMVSFGISNNTARALSIAQNLKDLGYDRCVAVSRLNEIPKKVLALLAS</sequence>
<reference evidence="3" key="1">
    <citation type="submission" date="2018-01" db="EMBL/GenBank/DDBJ databases">
        <authorList>
            <person name="Kerou L M."/>
        </authorList>
    </citation>
    <scope>NUCLEOTIDE SEQUENCE [LARGE SCALE GENOMIC DNA]</scope>
    <source>
        <strain evidence="3">SCU2</strain>
    </source>
</reference>
<evidence type="ECO:0000259" key="1">
    <source>
        <dbReference type="PROSITE" id="PS50234"/>
    </source>
</evidence>
<dbReference type="KEGG" id="ncv:NCAV_1405"/>
<dbReference type="EMBL" id="LT981265">
    <property type="protein sequence ID" value="SPC34571.1"/>
    <property type="molecule type" value="Genomic_DNA"/>
</dbReference>
<evidence type="ECO:0000313" key="3">
    <source>
        <dbReference type="Proteomes" id="UP000236248"/>
    </source>
</evidence>
<dbReference type="PROSITE" id="PS50234">
    <property type="entry name" value="VWFA"/>
    <property type="match status" value="1"/>
</dbReference>
<dbReference type="SMART" id="SM00327">
    <property type="entry name" value="VWA"/>
    <property type="match status" value="1"/>
</dbReference>
<protein>
    <submittedName>
        <fullName evidence="2">Putative von Willebrand factor type A domain protein</fullName>
    </submittedName>
</protein>
<proteinExistence type="predicted"/>
<dbReference type="InterPro" id="IPR036465">
    <property type="entry name" value="vWFA_dom_sf"/>
</dbReference>
<name>A0A2K5ASF9_9ARCH</name>
<dbReference type="SUPFAM" id="SSF53300">
    <property type="entry name" value="vWA-like"/>
    <property type="match status" value="1"/>
</dbReference>
<dbReference type="InterPro" id="IPR002035">
    <property type="entry name" value="VWF_A"/>
</dbReference>
<dbReference type="GeneID" id="41595404"/>
<accession>A0A2K5ASF9</accession>
<keyword evidence="3" id="KW-1185">Reference proteome</keyword>
<dbReference type="AlphaFoldDB" id="A0A2K5ASF9"/>
<dbReference type="RefSeq" id="WP_103286796.1">
    <property type="nucleotide sequence ID" value="NZ_LT981265.1"/>
</dbReference>
<evidence type="ECO:0000313" key="2">
    <source>
        <dbReference type="EMBL" id="SPC34571.1"/>
    </source>
</evidence>
<organism evidence="2 3">
    <name type="scientific">Candidatus Nitrosocaldus cavascurensis</name>
    <dbReference type="NCBI Taxonomy" id="2058097"/>
    <lineage>
        <taxon>Archaea</taxon>
        <taxon>Nitrososphaerota</taxon>
        <taxon>Nitrososphaeria</taxon>
        <taxon>Candidatus Nitrosocaldales</taxon>
        <taxon>Candidatus Nitrosocaldaceae</taxon>
        <taxon>Candidatus Nitrosocaldus</taxon>
    </lineage>
</organism>
<feature type="domain" description="VWFA" evidence="1">
    <location>
        <begin position="343"/>
        <end position="513"/>
    </location>
</feature>
<dbReference type="Proteomes" id="UP000236248">
    <property type="component" value="Chromosome NCAV"/>
</dbReference>
<gene>
    <name evidence="2" type="ORF">NCAV_1405</name>
</gene>
<dbReference type="Gene3D" id="3.40.50.410">
    <property type="entry name" value="von Willebrand factor, type A domain"/>
    <property type="match status" value="1"/>
</dbReference>